<feature type="compositionally biased region" description="Polar residues" evidence="1">
    <location>
        <begin position="228"/>
        <end position="237"/>
    </location>
</feature>
<organism evidence="3 4">
    <name type="scientific">Halopolyspora algeriensis</name>
    <dbReference type="NCBI Taxonomy" id="1500506"/>
    <lineage>
        <taxon>Bacteria</taxon>
        <taxon>Bacillati</taxon>
        <taxon>Actinomycetota</taxon>
        <taxon>Actinomycetes</taxon>
        <taxon>Actinomycetes incertae sedis</taxon>
        <taxon>Halopolyspora</taxon>
    </lineage>
</organism>
<feature type="compositionally biased region" description="Low complexity" evidence="1">
    <location>
        <begin position="207"/>
        <end position="217"/>
    </location>
</feature>
<dbReference type="AlphaFoldDB" id="A0A368VHS0"/>
<dbReference type="SUPFAM" id="SSF50199">
    <property type="entry name" value="Staphylococcal nuclease"/>
    <property type="match status" value="1"/>
</dbReference>
<dbReference type="Proteomes" id="UP000253495">
    <property type="component" value="Unassembled WGS sequence"/>
</dbReference>
<dbReference type="SMART" id="SM00318">
    <property type="entry name" value="SNc"/>
    <property type="match status" value="1"/>
</dbReference>
<accession>A0A368VHS0</accession>
<dbReference type="PROSITE" id="PS01123">
    <property type="entry name" value="TNASE_1"/>
    <property type="match status" value="1"/>
</dbReference>
<reference evidence="3 4" key="1">
    <citation type="submission" date="2018-07" db="EMBL/GenBank/DDBJ databases">
        <title>Genomic Encyclopedia of Type Strains, Phase III (KMG-III): the genomes of soil and plant-associated and newly described type strains.</title>
        <authorList>
            <person name="Whitman W."/>
        </authorList>
    </citation>
    <scope>NUCLEOTIDE SEQUENCE [LARGE SCALE GENOMIC DNA]</scope>
    <source>
        <strain evidence="3 4">CECT 8575</strain>
    </source>
</reference>
<dbReference type="EMBL" id="QPJC01000010">
    <property type="protein sequence ID" value="RCW40724.1"/>
    <property type="molecule type" value="Genomic_DNA"/>
</dbReference>
<comment type="caution">
    <text evidence="3">The sequence shown here is derived from an EMBL/GenBank/DDBJ whole genome shotgun (WGS) entry which is preliminary data.</text>
</comment>
<evidence type="ECO:0000259" key="2">
    <source>
        <dbReference type="PROSITE" id="PS50830"/>
    </source>
</evidence>
<feature type="domain" description="TNase-like" evidence="2">
    <location>
        <begin position="97"/>
        <end position="225"/>
    </location>
</feature>
<sequence length="326" mass="33160">MHSSGWRALVRRVVLPIIAVVLFALGLAACSGAGTEPAPPPGHVPNSGAPPPETSPEAGEAPPNRGQAPSDPGQARTGSSPESGPQPPSTETAPSASDRPAQVTSVVDGDTVEVLRSDGTSRTVRILGIDSPETSECWGSDSSEFARRTLTGASVRLAADPTQQDTDTYGRSLRYVLVDGSSYSILAAEAGAARSYVHDAPVQQHSAIAAAERSAQATGTGLWGPPCNGSTQTRESGSTPLSPEPPPEPAAPDVPDVPSPEPVAPPPGTPETPEPSVPTEDCAEGYSPCLPPPPPDLDCDQVEGPITVTGSDPHGLDGDDDGTACE</sequence>
<dbReference type="InterPro" id="IPR035437">
    <property type="entry name" value="SNase_OB-fold_sf"/>
</dbReference>
<dbReference type="InterPro" id="IPR016071">
    <property type="entry name" value="Staphylococal_nuclease_OB-fold"/>
</dbReference>
<feature type="region of interest" description="Disordered" evidence="1">
    <location>
        <begin position="34"/>
        <end position="109"/>
    </location>
</feature>
<protein>
    <submittedName>
        <fullName evidence="3">Endonuclease YncB(Thermonuclease family)</fullName>
    </submittedName>
</protein>
<evidence type="ECO:0000313" key="4">
    <source>
        <dbReference type="Proteomes" id="UP000253495"/>
    </source>
</evidence>
<dbReference type="RefSeq" id="WP_114453953.1">
    <property type="nucleotide sequence ID" value="NZ_QPJC01000010.1"/>
</dbReference>
<gene>
    <name evidence="3" type="ORF">DFQ14_11050</name>
</gene>
<dbReference type="GO" id="GO:0003676">
    <property type="term" value="F:nucleic acid binding"/>
    <property type="evidence" value="ECO:0007669"/>
    <property type="project" value="InterPro"/>
</dbReference>
<dbReference type="GO" id="GO:0004519">
    <property type="term" value="F:endonuclease activity"/>
    <property type="evidence" value="ECO:0007669"/>
    <property type="project" value="UniProtKB-KW"/>
</dbReference>
<feature type="compositionally biased region" description="Pro residues" evidence="1">
    <location>
        <begin position="242"/>
        <end position="276"/>
    </location>
</feature>
<dbReference type="Pfam" id="PF00565">
    <property type="entry name" value="SNase"/>
    <property type="match status" value="1"/>
</dbReference>
<feature type="compositionally biased region" description="Pro residues" evidence="1">
    <location>
        <begin position="37"/>
        <end position="54"/>
    </location>
</feature>
<feature type="region of interest" description="Disordered" evidence="1">
    <location>
        <begin position="198"/>
        <end position="326"/>
    </location>
</feature>
<keyword evidence="3" id="KW-0255">Endonuclease</keyword>
<name>A0A368VHS0_9ACTN</name>
<dbReference type="Gene3D" id="2.40.50.90">
    <property type="match status" value="1"/>
</dbReference>
<evidence type="ECO:0000256" key="1">
    <source>
        <dbReference type="SAM" id="MobiDB-lite"/>
    </source>
</evidence>
<dbReference type="InterPro" id="IPR002071">
    <property type="entry name" value="Thermonucl_AS"/>
</dbReference>
<evidence type="ECO:0000313" key="3">
    <source>
        <dbReference type="EMBL" id="RCW40724.1"/>
    </source>
</evidence>
<keyword evidence="4" id="KW-1185">Reference proteome</keyword>
<dbReference type="PROSITE" id="PS51257">
    <property type="entry name" value="PROKAR_LIPOPROTEIN"/>
    <property type="match status" value="1"/>
</dbReference>
<dbReference type="OrthoDB" id="5241375at2"/>
<keyword evidence="3" id="KW-0378">Hydrolase</keyword>
<keyword evidence="3" id="KW-0540">Nuclease</keyword>
<dbReference type="PROSITE" id="PS50830">
    <property type="entry name" value="TNASE_3"/>
    <property type="match status" value="1"/>
</dbReference>
<proteinExistence type="predicted"/>